<dbReference type="STRING" id="983964.A0A2T4ASW4"/>
<evidence type="ECO:0000313" key="2">
    <source>
        <dbReference type="Proteomes" id="UP000241690"/>
    </source>
</evidence>
<feature type="non-terminal residue" evidence="1">
    <location>
        <position position="1"/>
    </location>
</feature>
<dbReference type="AlphaFoldDB" id="A0A2T4ASW4"/>
<name>A0A2T4ASW4_TRIHA</name>
<sequence>NSTPLVEGVEVVLQPDYFDGVTFGSINQGVRDDLGGLIIPSKHIGAPIAPNFFLEVRRPSGNAVTTKTEMCYYGACGARAMDAMQNYGRFEPEYDGNAYSFSSTYINGLLKIYAHFIVDPDQTGGTLPAYHMFELKAFNMTSTYKDFIDGCAAFRNARELAARLR</sequence>
<dbReference type="GeneID" id="36623535"/>
<proteinExistence type="predicted"/>
<evidence type="ECO:0000313" key="1">
    <source>
        <dbReference type="EMBL" id="PTB60129.1"/>
    </source>
</evidence>
<dbReference type="Proteomes" id="UP000241690">
    <property type="component" value="Unassembled WGS sequence"/>
</dbReference>
<protein>
    <submittedName>
        <fullName evidence="1">Uncharacterized protein</fullName>
    </submittedName>
</protein>
<organism evidence="1 2">
    <name type="scientific">Trichoderma harzianum CBS 226.95</name>
    <dbReference type="NCBI Taxonomy" id="983964"/>
    <lineage>
        <taxon>Eukaryota</taxon>
        <taxon>Fungi</taxon>
        <taxon>Dikarya</taxon>
        <taxon>Ascomycota</taxon>
        <taxon>Pezizomycotina</taxon>
        <taxon>Sordariomycetes</taxon>
        <taxon>Hypocreomycetidae</taxon>
        <taxon>Hypocreales</taxon>
        <taxon>Hypocreaceae</taxon>
        <taxon>Trichoderma</taxon>
    </lineage>
</organism>
<dbReference type="EMBL" id="KZ679675">
    <property type="protein sequence ID" value="PTB60129.1"/>
    <property type="molecule type" value="Genomic_DNA"/>
</dbReference>
<gene>
    <name evidence="1" type="ORF">M431DRAFT_41523</name>
</gene>
<accession>A0A2T4ASW4</accession>
<keyword evidence="2" id="KW-1185">Reference proteome</keyword>
<feature type="non-terminal residue" evidence="1">
    <location>
        <position position="165"/>
    </location>
</feature>
<dbReference type="RefSeq" id="XP_024779806.1">
    <property type="nucleotide sequence ID" value="XM_024914969.1"/>
</dbReference>
<reference evidence="1 2" key="1">
    <citation type="submission" date="2016-07" db="EMBL/GenBank/DDBJ databases">
        <title>Multiple horizontal gene transfer events from other fungi enriched the ability of initially mycotrophic Trichoderma (Ascomycota) to feed on dead plant biomass.</title>
        <authorList>
            <consortium name="DOE Joint Genome Institute"/>
            <person name="Aerts A."/>
            <person name="Atanasova L."/>
            <person name="Chenthamara K."/>
            <person name="Zhang J."/>
            <person name="Grujic M."/>
            <person name="Henrissat B."/>
            <person name="Kuo A."/>
            <person name="Salamov A."/>
            <person name="Lipzen A."/>
            <person name="Labutti K."/>
            <person name="Barry K."/>
            <person name="Miao Y."/>
            <person name="Rahimi M.J."/>
            <person name="Shen Q."/>
            <person name="Grigoriev I.V."/>
            <person name="Kubicek C.P."/>
            <person name="Druzhinina I.S."/>
        </authorList>
    </citation>
    <scope>NUCLEOTIDE SEQUENCE [LARGE SCALE GENOMIC DNA]</scope>
    <source>
        <strain evidence="1 2">CBS 226.95</strain>
    </source>
</reference>